<dbReference type="InterPro" id="IPR036770">
    <property type="entry name" value="Ankyrin_rpt-contain_sf"/>
</dbReference>
<feature type="repeat" description="ANK" evidence="2">
    <location>
        <begin position="995"/>
        <end position="1027"/>
    </location>
</feature>
<feature type="region of interest" description="Disordered" evidence="3">
    <location>
        <begin position="1"/>
        <end position="40"/>
    </location>
</feature>
<dbReference type="PANTHER" id="PTHR46082:SF11">
    <property type="entry name" value="AAA+ ATPASE DOMAIN-CONTAINING PROTEIN-RELATED"/>
    <property type="match status" value="1"/>
</dbReference>
<accession>A0A167CPU9</accession>
<dbReference type="InterPro" id="IPR027417">
    <property type="entry name" value="P-loop_NTPase"/>
</dbReference>
<dbReference type="SMART" id="SM00248">
    <property type="entry name" value="ANK"/>
    <property type="match status" value="7"/>
</dbReference>
<sequence>MDRKRPWREDDDEPAFHLPRRQKTSHYDSTEEAPELRSARRSLPNDHYTIAWICALHIEMAAARAMLDEEHQAPAASTNDSNTYSLGSIQRHNVVIACLPNAQYGTNNAANVLTNLTRTFPSVCLGLMVGIGGGVPSMADVRLGDVVVGTRVMQYDLGKIVEDGQIRRTAVPKIPHKAFGSVVSAIRSEHELRPSLIPAIVLEKLGNHSEYCRPALSDQLFAATYEHEAFAPDCDRCDQSNLAPRRRRLSENPVIHYGVIASGNQVMRSGTVRDNVSRQLDAICFEMEAAGLMDILPCLPIRGICDYSDSHKNKVWQRYAAATAAAYARELLGQLPNAHGRAQTSHQPPLVRPAQWSELQPELATTQNRGASYYSLFDRRRRLLNSLGFDKIDSRKVDIKTAHAKTCQWFLSHPDYQAWLDPSRMKEHRGFLWIRGKPGAGKSTIMKFAYLQTKEKKAREKYSVIASFFFHARGEQLEKSVAGMYRSLLLQLLEGYPDLQTVLDDPDTVPRAQNGCPSLNVLKEIFTTSVSRLGQRPFTCFVDAIDECDEQQVRAMVQDLEELADESTENGLLLRICFSSRHYPYINIRRGIHLNLDDQPGHVGDLNNYVASRLHIKNPKLIEELQVQILEKAAGVFLWVILVVDILNKENGQGRLALKKRLRDIPDQLSEVFKDLLIRDNQNMDQLLLCVLWILLAKRPLRPEEFYHALWSGLSPQGLVDEEIPDVASPDSSDTIASCVISYSKGLAEITNSNQPTVQFIHESVRDFLVKDRGLQEIWPDVGYDWECQDHERLKKCCYTYVNYHLGREHLNTILPEACGEHYVELANDLPFLEYASEHILSHSDNAELAVSQDEFLSEFSVPKWISICNRFEKYEVRRYSSQATLPYVLADKGLVRLIRTRPEEEMHVRCSTEKYKYPLFAALANGHKGAVAVVLGLPSHTYNGADIIEVLDLGQDDVVFKLRTPLTWAAENGLEGIARLLVQKGVNVNETDHGKNTPIARATLGGHEEIVKMLLEKGADPNVGYAMAAASERGHKEIVRMLLEKGAEVSTGISNASRRGHKEIVRMLLDKGADPKAGDAIFDASERGHEEIVRMLLEKGADPNAGGNLPLFFAASRGYESITRLLLDNGADANSRQAIVSASGGGYEGIVRLLLERGANVNVMDFGDQTALSSALKRGHTGIAQLLINHGAKINCSSSHS</sequence>
<feature type="domain" description="Nephrocystin 3-like N-terminal" evidence="5">
    <location>
        <begin position="406"/>
        <end position="581"/>
    </location>
</feature>
<dbReference type="Pfam" id="PF24883">
    <property type="entry name" value="NPHP3_N"/>
    <property type="match status" value="1"/>
</dbReference>
<dbReference type="Gene3D" id="3.40.50.300">
    <property type="entry name" value="P-loop containing nucleotide triphosphate hydrolases"/>
    <property type="match status" value="1"/>
</dbReference>
<evidence type="ECO:0000259" key="4">
    <source>
        <dbReference type="Pfam" id="PF01048"/>
    </source>
</evidence>
<evidence type="ECO:0000256" key="1">
    <source>
        <dbReference type="ARBA" id="ARBA00022737"/>
    </source>
</evidence>
<dbReference type="Pfam" id="PF12796">
    <property type="entry name" value="Ank_2"/>
    <property type="match status" value="2"/>
</dbReference>
<dbReference type="STRING" id="1573173.A0A167CPU9"/>
<dbReference type="PRINTS" id="PR01415">
    <property type="entry name" value="ANKYRIN"/>
</dbReference>
<dbReference type="GO" id="GO:0009116">
    <property type="term" value="P:nucleoside metabolic process"/>
    <property type="evidence" value="ECO:0007669"/>
    <property type="project" value="InterPro"/>
</dbReference>
<feature type="repeat" description="ANK" evidence="2">
    <location>
        <begin position="962"/>
        <end position="994"/>
    </location>
</feature>
<dbReference type="PROSITE" id="PS50297">
    <property type="entry name" value="ANK_REP_REGION"/>
    <property type="match status" value="7"/>
</dbReference>
<dbReference type="EMBL" id="LFIW01001266">
    <property type="protein sequence ID" value="KZL82873.1"/>
    <property type="molecule type" value="Genomic_DNA"/>
</dbReference>
<dbReference type="PROSITE" id="PS50088">
    <property type="entry name" value="ANK_REPEAT"/>
    <property type="match status" value="7"/>
</dbReference>
<dbReference type="GO" id="GO:0003824">
    <property type="term" value="F:catalytic activity"/>
    <property type="evidence" value="ECO:0007669"/>
    <property type="project" value="InterPro"/>
</dbReference>
<protein>
    <submittedName>
        <fullName evidence="6">Nacht and ankyrin domain protein</fullName>
    </submittedName>
</protein>
<dbReference type="InterPro" id="IPR000845">
    <property type="entry name" value="Nucleoside_phosphorylase_d"/>
</dbReference>
<dbReference type="Gene3D" id="3.40.50.1580">
    <property type="entry name" value="Nucleoside phosphorylase domain"/>
    <property type="match status" value="1"/>
</dbReference>
<dbReference type="InterPro" id="IPR056884">
    <property type="entry name" value="NPHP3-like_N"/>
</dbReference>
<dbReference type="Proteomes" id="UP000076584">
    <property type="component" value="Unassembled WGS sequence"/>
</dbReference>
<dbReference type="Pfam" id="PF01048">
    <property type="entry name" value="PNP_UDP_1"/>
    <property type="match status" value="1"/>
</dbReference>
<feature type="repeat" description="ANK" evidence="2">
    <location>
        <begin position="1107"/>
        <end position="1139"/>
    </location>
</feature>
<evidence type="ECO:0000256" key="2">
    <source>
        <dbReference type="PROSITE-ProRule" id="PRU00023"/>
    </source>
</evidence>
<dbReference type="InterPro" id="IPR002110">
    <property type="entry name" value="Ankyrin_rpt"/>
</dbReference>
<evidence type="ECO:0000256" key="3">
    <source>
        <dbReference type="SAM" id="MobiDB-lite"/>
    </source>
</evidence>
<dbReference type="Pfam" id="PF13637">
    <property type="entry name" value="Ank_4"/>
    <property type="match status" value="1"/>
</dbReference>
<dbReference type="AlphaFoldDB" id="A0A167CPU9"/>
<gene>
    <name evidence="6" type="ORF">CI238_05328</name>
</gene>
<dbReference type="InterPro" id="IPR053137">
    <property type="entry name" value="NLR-like"/>
</dbReference>
<feature type="domain" description="Nucleoside phosphorylase" evidence="4">
    <location>
        <begin position="49"/>
        <end position="306"/>
    </location>
</feature>
<dbReference type="Gene3D" id="1.25.40.20">
    <property type="entry name" value="Ankyrin repeat-containing domain"/>
    <property type="match status" value="3"/>
</dbReference>
<keyword evidence="1" id="KW-0677">Repeat</keyword>
<dbReference type="SUPFAM" id="SSF48403">
    <property type="entry name" value="Ankyrin repeat"/>
    <property type="match status" value="1"/>
</dbReference>
<dbReference type="InterPro" id="IPR035994">
    <property type="entry name" value="Nucleoside_phosphorylase_sf"/>
</dbReference>
<feature type="repeat" description="ANK" evidence="2">
    <location>
        <begin position="1168"/>
        <end position="1200"/>
    </location>
</feature>
<evidence type="ECO:0000313" key="6">
    <source>
        <dbReference type="EMBL" id="KZL82873.1"/>
    </source>
</evidence>
<comment type="caution">
    <text evidence="6">The sequence shown here is derived from an EMBL/GenBank/DDBJ whole genome shotgun (WGS) entry which is preliminary data.</text>
</comment>
<feature type="repeat" description="ANK" evidence="2">
    <location>
        <begin position="1049"/>
        <end position="1081"/>
    </location>
</feature>
<keyword evidence="7" id="KW-1185">Reference proteome</keyword>
<feature type="repeat" description="ANK" evidence="2">
    <location>
        <begin position="1077"/>
        <end position="1109"/>
    </location>
</feature>
<evidence type="ECO:0000259" key="5">
    <source>
        <dbReference type="Pfam" id="PF24883"/>
    </source>
</evidence>
<organism evidence="6 7">
    <name type="scientific">Colletotrichum incanum</name>
    <name type="common">Soybean anthracnose fungus</name>
    <dbReference type="NCBI Taxonomy" id="1573173"/>
    <lineage>
        <taxon>Eukaryota</taxon>
        <taxon>Fungi</taxon>
        <taxon>Dikarya</taxon>
        <taxon>Ascomycota</taxon>
        <taxon>Pezizomycotina</taxon>
        <taxon>Sordariomycetes</taxon>
        <taxon>Hypocreomycetidae</taxon>
        <taxon>Glomerellales</taxon>
        <taxon>Glomerellaceae</taxon>
        <taxon>Colletotrichum</taxon>
        <taxon>Colletotrichum spaethianum species complex</taxon>
    </lineage>
</organism>
<evidence type="ECO:0000313" key="7">
    <source>
        <dbReference type="Proteomes" id="UP000076584"/>
    </source>
</evidence>
<dbReference type="SUPFAM" id="SSF53167">
    <property type="entry name" value="Purine and uridine phosphorylases"/>
    <property type="match status" value="1"/>
</dbReference>
<name>A0A167CPU9_COLIC</name>
<dbReference type="SUPFAM" id="SSF52540">
    <property type="entry name" value="P-loop containing nucleoside triphosphate hydrolases"/>
    <property type="match status" value="1"/>
</dbReference>
<reference evidence="6 7" key="1">
    <citation type="submission" date="2015-06" db="EMBL/GenBank/DDBJ databases">
        <title>Survival trade-offs in plant roots during colonization by closely related pathogenic and mutualistic fungi.</title>
        <authorList>
            <person name="Hacquard S."/>
            <person name="Kracher B."/>
            <person name="Hiruma K."/>
            <person name="Weinman A."/>
            <person name="Muench P."/>
            <person name="Garrido Oter R."/>
            <person name="Ver Loren van Themaat E."/>
            <person name="Dallerey J.-F."/>
            <person name="Damm U."/>
            <person name="Henrissat B."/>
            <person name="Lespinet O."/>
            <person name="Thon M."/>
            <person name="Kemen E."/>
            <person name="McHardy A.C."/>
            <person name="Schulze-Lefert P."/>
            <person name="O'Connell R.J."/>
        </authorList>
    </citation>
    <scope>NUCLEOTIDE SEQUENCE [LARGE SCALE GENOMIC DNA]</scope>
    <source>
        <strain evidence="6 7">MAFF 238704</strain>
    </source>
</reference>
<keyword evidence="2" id="KW-0040">ANK repeat</keyword>
<proteinExistence type="predicted"/>
<feature type="repeat" description="ANK" evidence="2">
    <location>
        <begin position="1135"/>
        <end position="1167"/>
    </location>
</feature>
<feature type="compositionally biased region" description="Basic and acidic residues" evidence="3">
    <location>
        <begin position="25"/>
        <end position="38"/>
    </location>
</feature>
<dbReference type="PANTHER" id="PTHR46082">
    <property type="entry name" value="ATP/GTP-BINDING PROTEIN-RELATED"/>
    <property type="match status" value="1"/>
</dbReference>